<dbReference type="Proteomes" id="UP001345219">
    <property type="component" value="Chromosome 12"/>
</dbReference>
<dbReference type="Pfam" id="PF00561">
    <property type="entry name" value="Abhydrolase_1"/>
    <property type="match status" value="1"/>
</dbReference>
<dbReference type="InterPro" id="IPR000073">
    <property type="entry name" value="AB_hydrolase_1"/>
</dbReference>
<evidence type="ECO:0000313" key="4">
    <source>
        <dbReference type="EMBL" id="KAK4748831.1"/>
    </source>
</evidence>
<dbReference type="SUPFAM" id="SSF53474">
    <property type="entry name" value="alpha/beta-Hydrolases"/>
    <property type="match status" value="1"/>
</dbReference>
<organism evidence="4 5">
    <name type="scientific">Trapa incisa</name>
    <dbReference type="NCBI Taxonomy" id="236973"/>
    <lineage>
        <taxon>Eukaryota</taxon>
        <taxon>Viridiplantae</taxon>
        <taxon>Streptophyta</taxon>
        <taxon>Embryophyta</taxon>
        <taxon>Tracheophyta</taxon>
        <taxon>Spermatophyta</taxon>
        <taxon>Magnoliopsida</taxon>
        <taxon>eudicotyledons</taxon>
        <taxon>Gunneridae</taxon>
        <taxon>Pentapetalae</taxon>
        <taxon>rosids</taxon>
        <taxon>malvids</taxon>
        <taxon>Myrtales</taxon>
        <taxon>Lythraceae</taxon>
        <taxon>Trapa</taxon>
    </lineage>
</organism>
<protein>
    <recommendedName>
        <fullName evidence="3">AB hydrolase-1 domain-containing protein</fullName>
    </recommendedName>
</protein>
<gene>
    <name evidence="4" type="ORF">SAY87_015417</name>
</gene>
<dbReference type="GO" id="GO:0046464">
    <property type="term" value="P:acylglycerol catabolic process"/>
    <property type="evidence" value="ECO:0007669"/>
    <property type="project" value="TreeGrafter"/>
</dbReference>
<dbReference type="GO" id="GO:0016020">
    <property type="term" value="C:membrane"/>
    <property type="evidence" value="ECO:0007669"/>
    <property type="project" value="TreeGrafter"/>
</dbReference>
<evidence type="ECO:0000256" key="2">
    <source>
        <dbReference type="SAM" id="Phobius"/>
    </source>
</evidence>
<reference evidence="4 5" key="1">
    <citation type="journal article" date="2023" name="Hortic Res">
        <title>Pangenome of water caltrop reveals structural variations and asymmetric subgenome divergence after allopolyploidization.</title>
        <authorList>
            <person name="Zhang X."/>
            <person name="Chen Y."/>
            <person name="Wang L."/>
            <person name="Yuan Y."/>
            <person name="Fang M."/>
            <person name="Shi L."/>
            <person name="Lu R."/>
            <person name="Comes H.P."/>
            <person name="Ma Y."/>
            <person name="Chen Y."/>
            <person name="Huang G."/>
            <person name="Zhou Y."/>
            <person name="Zheng Z."/>
            <person name="Qiu Y."/>
        </authorList>
    </citation>
    <scope>NUCLEOTIDE SEQUENCE [LARGE SCALE GENOMIC DNA]</scope>
    <source>
        <tissue evidence="4">Roots</tissue>
    </source>
</reference>
<feature type="compositionally biased region" description="Basic and acidic residues" evidence="1">
    <location>
        <begin position="437"/>
        <end position="455"/>
    </location>
</feature>
<dbReference type="InterPro" id="IPR029058">
    <property type="entry name" value="AB_hydrolase_fold"/>
</dbReference>
<feature type="transmembrane region" description="Helical" evidence="2">
    <location>
        <begin position="42"/>
        <end position="63"/>
    </location>
</feature>
<keyword evidence="2" id="KW-0812">Transmembrane</keyword>
<comment type="caution">
    <text evidence="4">The sequence shown here is derived from an EMBL/GenBank/DDBJ whole genome shotgun (WGS) entry which is preliminary data.</text>
</comment>
<feature type="domain" description="AB hydrolase-1" evidence="3">
    <location>
        <begin position="115"/>
        <end position="277"/>
    </location>
</feature>
<dbReference type="PANTHER" id="PTHR43798">
    <property type="entry name" value="MONOACYLGLYCEROL LIPASE"/>
    <property type="match status" value="1"/>
</dbReference>
<dbReference type="InterPro" id="IPR050266">
    <property type="entry name" value="AB_hydrolase_sf"/>
</dbReference>
<feature type="compositionally biased region" description="Acidic residues" evidence="1">
    <location>
        <begin position="1"/>
        <end position="10"/>
    </location>
</feature>
<dbReference type="AlphaFoldDB" id="A0AAN7GQ42"/>
<keyword evidence="5" id="KW-1185">Reference proteome</keyword>
<keyword evidence="2" id="KW-1133">Transmembrane helix</keyword>
<dbReference type="PANTHER" id="PTHR43798:SF33">
    <property type="entry name" value="HYDROLASE, PUTATIVE (AFU_ORTHOLOGUE AFUA_2G14860)-RELATED"/>
    <property type="match status" value="1"/>
</dbReference>
<dbReference type="EMBL" id="JAXIOK010000019">
    <property type="protein sequence ID" value="KAK4748831.1"/>
    <property type="molecule type" value="Genomic_DNA"/>
</dbReference>
<accession>A0AAN7GQ42</accession>
<evidence type="ECO:0000259" key="3">
    <source>
        <dbReference type="Pfam" id="PF00561"/>
    </source>
</evidence>
<dbReference type="GO" id="GO:0047372">
    <property type="term" value="F:monoacylglycerol lipase activity"/>
    <property type="evidence" value="ECO:0007669"/>
    <property type="project" value="TreeGrafter"/>
</dbReference>
<feature type="region of interest" description="Disordered" evidence="1">
    <location>
        <begin position="1"/>
        <end position="34"/>
    </location>
</feature>
<keyword evidence="2" id="KW-0472">Membrane</keyword>
<dbReference type="Gene3D" id="3.40.50.1820">
    <property type="entry name" value="alpha/beta hydrolase"/>
    <property type="match status" value="1"/>
</dbReference>
<feature type="compositionally biased region" description="Basic and acidic residues" evidence="1">
    <location>
        <begin position="16"/>
        <end position="28"/>
    </location>
</feature>
<sequence>MAIITEEPEENIQSQKEPESKKRPKQDPKVSPSLQSPPANPFVFWCYLTLLVSLITFLASFSFPSSVDPKSWFLGLPAPLRHHYSKGRIVKIQTFPGSSPVEVFSVERGPAGGEVVLLIHGLGLSSYSFRSVIESLGNKGVRAVAIDLPGSGFSDKTIVVEEDREVGPLGRFWEVYDDIREKGVFWAFDQIVETGQMPYQELDKPRVSQQKIIKVLELGSEEMSRVLDQVIQTMGLAPVHLVLHDSALSLSADWILHNVGLIKSLTLLDTATKPALPFRILSVPVVRGVLLGVSYFYNRLIDSFCVKGVSSLEGEVHRVLLKGRDGGRATLGMARKLNSSFDVAEWGGSGKLSSVPIQVLWSNSYSDEWSKEGNRISNAISHAKFVAHSGSRWPQEEVADELTEEIFKLVSSLPKSVRQVEDENTPNHIQKMFNEARSDDDHHQHHHSHSVEGHHHDHGHAHVGGAGGYTDAYGLGHGWAA</sequence>
<name>A0AAN7GQ42_9MYRT</name>
<evidence type="ECO:0000256" key="1">
    <source>
        <dbReference type="SAM" id="MobiDB-lite"/>
    </source>
</evidence>
<evidence type="ECO:0000313" key="5">
    <source>
        <dbReference type="Proteomes" id="UP001345219"/>
    </source>
</evidence>
<proteinExistence type="predicted"/>
<feature type="region of interest" description="Disordered" evidence="1">
    <location>
        <begin position="437"/>
        <end position="465"/>
    </location>
</feature>